<evidence type="ECO:0008006" key="5">
    <source>
        <dbReference type="Google" id="ProtNLM"/>
    </source>
</evidence>
<name>A0A840B236_9SPHN</name>
<evidence type="ECO:0000313" key="3">
    <source>
        <dbReference type="EMBL" id="MBB3943266.1"/>
    </source>
</evidence>
<evidence type="ECO:0000313" key="4">
    <source>
        <dbReference type="Proteomes" id="UP000581447"/>
    </source>
</evidence>
<dbReference type="Gene3D" id="2.130.10.130">
    <property type="entry name" value="Integrin alpha, N-terminal"/>
    <property type="match status" value="1"/>
</dbReference>
<feature type="chain" id="PRO_5032540309" description="VCBS repeat-containing protein" evidence="2">
    <location>
        <begin position="19"/>
        <end position="496"/>
    </location>
</feature>
<dbReference type="PANTHER" id="PTHR45460:SF2">
    <property type="entry name" value="ALPHA 1,3 GLUCANASE, GH71 FAMILY (EUROFUNG)"/>
    <property type="match status" value="1"/>
</dbReference>
<dbReference type="AlphaFoldDB" id="A0A840B236"/>
<gene>
    <name evidence="3" type="ORF">GGR91_001488</name>
</gene>
<proteinExistence type="predicted"/>
<reference evidence="3 4" key="1">
    <citation type="submission" date="2020-08" db="EMBL/GenBank/DDBJ databases">
        <title>Genomic Encyclopedia of Type Strains, Phase IV (KMG-IV): sequencing the most valuable type-strain genomes for metagenomic binning, comparative biology and taxonomic classification.</title>
        <authorList>
            <person name="Goeker M."/>
        </authorList>
    </citation>
    <scope>NUCLEOTIDE SEQUENCE [LARGE SCALE GENOMIC DNA]</scope>
    <source>
        <strain evidence="3 4">DSM 29050</strain>
    </source>
</reference>
<dbReference type="RefSeq" id="WP_183941463.1">
    <property type="nucleotide sequence ID" value="NZ_BAABBG010000002.1"/>
</dbReference>
<keyword evidence="1 2" id="KW-0732">Signal</keyword>
<comment type="caution">
    <text evidence="3">The sequence shown here is derived from an EMBL/GenBank/DDBJ whole genome shotgun (WGS) entry which is preliminary data.</text>
</comment>
<keyword evidence="4" id="KW-1185">Reference proteome</keyword>
<dbReference type="Proteomes" id="UP000581447">
    <property type="component" value="Unassembled WGS sequence"/>
</dbReference>
<organism evidence="3 4">
    <name type="scientific">Sphingorhabdus rigui</name>
    <dbReference type="NCBI Taxonomy" id="1282858"/>
    <lineage>
        <taxon>Bacteria</taxon>
        <taxon>Pseudomonadati</taxon>
        <taxon>Pseudomonadota</taxon>
        <taxon>Alphaproteobacteria</taxon>
        <taxon>Sphingomonadales</taxon>
        <taxon>Sphingomonadaceae</taxon>
        <taxon>Sphingorhabdus</taxon>
    </lineage>
</organism>
<dbReference type="PANTHER" id="PTHR45460">
    <property type="entry name" value="SIMILAR TO CYSTEINE PROTEINASE"/>
    <property type="match status" value="1"/>
</dbReference>
<feature type="signal peptide" evidence="2">
    <location>
        <begin position="1"/>
        <end position="18"/>
    </location>
</feature>
<dbReference type="Pfam" id="PF01839">
    <property type="entry name" value="FG-GAP"/>
    <property type="match status" value="1"/>
</dbReference>
<dbReference type="Pfam" id="PF13517">
    <property type="entry name" value="FG-GAP_3"/>
    <property type="match status" value="1"/>
</dbReference>
<sequence>MKNRASILFLIFSLSACGGDQPQSVTPVMISPPFTPTQAPSPASVPFVTVKFAYEAHRFSNRDVVPEYTYAGVVYSGGLAGIFPQGSISIDFQRDGYPEVVVPLNKAYGTPAYAAMPYILLSNTNGRLMYDPAHNAAMPSVFGARRAATLSVGGKNAAFFVAHNVSGVYGDPKAHGSAILIGQRAGVVTTLLDALPRITTKQGLPDNATDAHSMATGDINGDGLDDILIGNWNPWGGFPPTILLQTSSGQFTASSDNFPATLLSVPVTNPNSEGNENNNLLLDLHLVDVNGDKYADLIAGFGHGSTPSFLFINRNGQFSFEDRIALPPSLYGINTSLHMETKDTDIDNDGDQDLVILYSRYVPYYGGNYIQILRNDGGKFTDTTETALPQDQNYIMANRLEWSSDVFISDLDRDGLVDILHGLNDGRLMVYFNKGAGKFTRLTTTLRNNAVGRLIAVDDFNADGKQELSYFEYTGGSSTENTFALTVYELDFQKPM</sequence>
<dbReference type="PROSITE" id="PS51257">
    <property type="entry name" value="PROKAR_LIPOPROTEIN"/>
    <property type="match status" value="1"/>
</dbReference>
<evidence type="ECO:0000256" key="2">
    <source>
        <dbReference type="SAM" id="SignalP"/>
    </source>
</evidence>
<evidence type="ECO:0000256" key="1">
    <source>
        <dbReference type="ARBA" id="ARBA00022729"/>
    </source>
</evidence>
<dbReference type="EMBL" id="JACIEA010000001">
    <property type="protein sequence ID" value="MBB3943266.1"/>
    <property type="molecule type" value="Genomic_DNA"/>
</dbReference>
<dbReference type="InterPro" id="IPR013517">
    <property type="entry name" value="FG-GAP"/>
</dbReference>
<protein>
    <recommendedName>
        <fullName evidence="5">VCBS repeat-containing protein</fullName>
    </recommendedName>
</protein>
<accession>A0A840B236</accession>
<dbReference type="SUPFAM" id="SSF69318">
    <property type="entry name" value="Integrin alpha N-terminal domain"/>
    <property type="match status" value="1"/>
</dbReference>
<dbReference type="InterPro" id="IPR028994">
    <property type="entry name" value="Integrin_alpha_N"/>
</dbReference>